<dbReference type="EMBL" id="BAAARV010000062">
    <property type="protein sequence ID" value="GAA2365637.1"/>
    <property type="molecule type" value="Genomic_DNA"/>
</dbReference>
<accession>A0ABP5U2L7</accession>
<name>A0ABP5U2L7_9ACTN</name>
<sequence length="169" mass="16879">MSGLASRALAAGLQVQAAARWPGPEDTELPRLAGFIHSGFNPIIAAVAGRCLADLPESAPFAETAVVLVSDLGDVESAAHVAAAVDAGARVGPLFFFQSVPNAVLGHIAAKHGLTGPVSCVCDAGSGVDAARGLLADGDAHRVLIIEIDPDDTAAAVLVGHEPRHGGAA</sequence>
<dbReference type="Proteomes" id="UP001501444">
    <property type="component" value="Unassembled WGS sequence"/>
</dbReference>
<protein>
    <recommendedName>
        <fullName evidence="3">Beta-ketoacyl synthase N-terminal domain-containing protein</fullName>
    </recommendedName>
</protein>
<dbReference type="Gene3D" id="3.40.47.10">
    <property type="match status" value="1"/>
</dbReference>
<proteinExistence type="predicted"/>
<reference evidence="2" key="1">
    <citation type="journal article" date="2019" name="Int. J. Syst. Evol. Microbiol.">
        <title>The Global Catalogue of Microorganisms (GCM) 10K type strain sequencing project: providing services to taxonomists for standard genome sequencing and annotation.</title>
        <authorList>
            <consortium name="The Broad Institute Genomics Platform"/>
            <consortium name="The Broad Institute Genome Sequencing Center for Infectious Disease"/>
            <person name="Wu L."/>
            <person name="Ma J."/>
        </authorList>
    </citation>
    <scope>NUCLEOTIDE SEQUENCE [LARGE SCALE GENOMIC DNA]</scope>
    <source>
        <strain evidence="2">JCM 3272</strain>
    </source>
</reference>
<dbReference type="SUPFAM" id="SSF53901">
    <property type="entry name" value="Thiolase-like"/>
    <property type="match status" value="1"/>
</dbReference>
<organism evidence="1 2">
    <name type="scientific">Dactylosporangium salmoneum</name>
    <dbReference type="NCBI Taxonomy" id="53361"/>
    <lineage>
        <taxon>Bacteria</taxon>
        <taxon>Bacillati</taxon>
        <taxon>Actinomycetota</taxon>
        <taxon>Actinomycetes</taxon>
        <taxon>Micromonosporales</taxon>
        <taxon>Micromonosporaceae</taxon>
        <taxon>Dactylosporangium</taxon>
    </lineage>
</organism>
<keyword evidence="2" id="KW-1185">Reference proteome</keyword>
<gene>
    <name evidence="1" type="ORF">GCM10010170_064200</name>
</gene>
<evidence type="ECO:0000313" key="1">
    <source>
        <dbReference type="EMBL" id="GAA2365637.1"/>
    </source>
</evidence>
<evidence type="ECO:0008006" key="3">
    <source>
        <dbReference type="Google" id="ProtNLM"/>
    </source>
</evidence>
<comment type="caution">
    <text evidence="1">The sequence shown here is derived from an EMBL/GenBank/DDBJ whole genome shotgun (WGS) entry which is preliminary data.</text>
</comment>
<dbReference type="RefSeq" id="WP_344616304.1">
    <property type="nucleotide sequence ID" value="NZ_BAAARV010000062.1"/>
</dbReference>
<dbReference type="InterPro" id="IPR016039">
    <property type="entry name" value="Thiolase-like"/>
</dbReference>
<evidence type="ECO:0000313" key="2">
    <source>
        <dbReference type="Proteomes" id="UP001501444"/>
    </source>
</evidence>